<accession>A0A8H4ZTT1</accession>
<dbReference type="EMBL" id="JABEVY010000064">
    <property type="protein sequence ID" value="KAF5251880.1"/>
    <property type="molecule type" value="Genomic_DNA"/>
</dbReference>
<dbReference type="AlphaFoldDB" id="A0A8H4ZTT1"/>
<evidence type="ECO:0000313" key="1">
    <source>
        <dbReference type="EMBL" id="KAF5251880.1"/>
    </source>
</evidence>
<dbReference type="Proteomes" id="UP000573603">
    <property type="component" value="Unassembled WGS sequence"/>
</dbReference>
<evidence type="ECO:0000313" key="2">
    <source>
        <dbReference type="Proteomes" id="UP000573603"/>
    </source>
</evidence>
<dbReference type="SUPFAM" id="SSF52047">
    <property type="entry name" value="RNI-like"/>
    <property type="match status" value="1"/>
</dbReference>
<protein>
    <submittedName>
        <fullName evidence="1">Uncharacterized protein</fullName>
    </submittedName>
</protein>
<name>A0A8H4ZTT1_9HYPO</name>
<reference evidence="1 2" key="1">
    <citation type="journal article" date="2020" name="BMC Genomics">
        <title>Correction to: Identification and distribution of gene clusters required for synthesis of sphingolipid metabolism inhibitors in diverse species of the filamentous fungus Fusarium.</title>
        <authorList>
            <person name="Kim H.S."/>
            <person name="Lohmar J.M."/>
            <person name="Busman M."/>
            <person name="Brown D.W."/>
            <person name="Naumann T.A."/>
            <person name="Divon H.H."/>
            <person name="Lysoe E."/>
            <person name="Uhlig S."/>
            <person name="Proctor R.H."/>
        </authorList>
    </citation>
    <scope>NUCLEOTIDE SEQUENCE [LARGE SCALE GENOMIC DNA]</scope>
    <source>
        <strain evidence="1 2">NRRL 25214</strain>
    </source>
</reference>
<gene>
    <name evidence="1" type="ORF">FANTH_3062</name>
</gene>
<organism evidence="1 2">
    <name type="scientific">Fusarium anthophilum</name>
    <dbReference type="NCBI Taxonomy" id="48485"/>
    <lineage>
        <taxon>Eukaryota</taxon>
        <taxon>Fungi</taxon>
        <taxon>Dikarya</taxon>
        <taxon>Ascomycota</taxon>
        <taxon>Pezizomycotina</taxon>
        <taxon>Sordariomycetes</taxon>
        <taxon>Hypocreomycetidae</taxon>
        <taxon>Hypocreales</taxon>
        <taxon>Nectriaceae</taxon>
        <taxon>Fusarium</taxon>
        <taxon>Fusarium fujikuroi species complex</taxon>
    </lineage>
</organism>
<sequence length="391" mass="44558">MNLSPERDHFPLLRFPNEVLRMIMEKASERGPNEAALPYYDDLLSLALVCPRLSAAATEVLYSCICIYADEYHDDGLNARLSASTRLVRLHRTLRENVGLRRFCTRFILVHRRNLLQGGPVESFSVPVGASEPHQPSTPWPRTVASIILDCTNWLYNTRVLVISGYDEHGTFIPELGEITYRVLSCARMSMPRLECIDIWNDISYHRDVLTLYDIQLALSGGCSDLKHLMIRQRVRHSLHPHTSNALGRLRNSNLRPGFSLSTLTLVNSSDHPDSVRNFVTWLKGLKHFTLRWDFGSRFGGRRDPQWTIALVGDILKPHRDSIESIKLSMMSRPGLGDFDASNFPNLETLTMHHRDVRGIVISTCPQLQAARLHDVVITTDNIEEEMFYNA</sequence>
<keyword evidence="2" id="KW-1185">Reference proteome</keyword>
<comment type="caution">
    <text evidence="1">The sequence shown here is derived from an EMBL/GenBank/DDBJ whole genome shotgun (WGS) entry which is preliminary data.</text>
</comment>
<proteinExistence type="predicted"/>